<dbReference type="Gene3D" id="3.40.395.10">
    <property type="entry name" value="Adenoviral Proteinase, Chain A"/>
    <property type="match status" value="1"/>
</dbReference>
<accession>K2RIY1</accession>
<dbReference type="Proteomes" id="UP000007129">
    <property type="component" value="Unassembled WGS sequence"/>
</dbReference>
<protein>
    <submittedName>
        <fullName evidence="2">Uncharacterized protein</fullName>
    </submittedName>
</protein>
<dbReference type="AlphaFoldDB" id="K2RIY1"/>
<dbReference type="EMBL" id="AHHD01000426">
    <property type="protein sequence ID" value="EKG12852.1"/>
    <property type="molecule type" value="Genomic_DNA"/>
</dbReference>
<sequence length="470" mass="52749">MASNPPSTMWRRHGGRGARAWRRRTYPVTERREALKRGDIPLTEAETRFQNNYFARQRKERERELIGNDAENGRAISPDLQLHKFGGLLVFGNAPRPEDQELSDIEWEEGEAGLPIACSKARSPRRPPSPPQNAITCARDSPLVDWAVVNLPGFHGAVSHQSDTACQFLAILRLFENLATRRGFENPRKDFPISEWTTYAVGEDCEIPVTGMIQLWPGQDKDGSWFSSGTLNALIKFDIREVNAPTRRFFDADEMTIWFSPEHQYSAERQLRDMVAGLDTATREDGRLALTFVDTQHKDKKQRTVRFPTVSDEVDTLLFPYIPCADHWVAVEITAEQAIRGRKQARARIYNSIRNRAAESEFARVQLPLFMLLVGEAQANGAFSGFSQNDTLDIQFGSCSAQSNSDDCGPLTAYAIGQRFRGNALQTDEDGAELRASYIRWIFDASANDRANLLPTAEPLLSGDSGPAPK</sequence>
<dbReference type="VEuPathDB" id="FungiDB:MPH_10095"/>
<dbReference type="InParanoid" id="K2RIY1"/>
<evidence type="ECO:0000256" key="1">
    <source>
        <dbReference type="SAM" id="MobiDB-lite"/>
    </source>
</evidence>
<name>K2RIY1_MACPH</name>
<feature type="compositionally biased region" description="Basic residues" evidence="1">
    <location>
        <begin position="10"/>
        <end position="24"/>
    </location>
</feature>
<comment type="caution">
    <text evidence="2">The sequence shown here is derived from an EMBL/GenBank/DDBJ whole genome shotgun (WGS) entry which is preliminary data.</text>
</comment>
<evidence type="ECO:0000313" key="2">
    <source>
        <dbReference type="EMBL" id="EKG12852.1"/>
    </source>
</evidence>
<organism evidence="2 3">
    <name type="scientific">Macrophomina phaseolina (strain MS6)</name>
    <name type="common">Charcoal rot fungus</name>
    <dbReference type="NCBI Taxonomy" id="1126212"/>
    <lineage>
        <taxon>Eukaryota</taxon>
        <taxon>Fungi</taxon>
        <taxon>Dikarya</taxon>
        <taxon>Ascomycota</taxon>
        <taxon>Pezizomycotina</taxon>
        <taxon>Dothideomycetes</taxon>
        <taxon>Dothideomycetes incertae sedis</taxon>
        <taxon>Botryosphaeriales</taxon>
        <taxon>Botryosphaeriaceae</taxon>
        <taxon>Macrophomina</taxon>
    </lineage>
</organism>
<feature type="region of interest" description="Disordered" evidence="1">
    <location>
        <begin position="1"/>
        <end position="24"/>
    </location>
</feature>
<proteinExistence type="predicted"/>
<dbReference type="HOGENOM" id="CLU_581486_0_0_1"/>
<evidence type="ECO:0000313" key="3">
    <source>
        <dbReference type="Proteomes" id="UP000007129"/>
    </source>
</evidence>
<reference evidence="2 3" key="1">
    <citation type="journal article" date="2012" name="BMC Genomics">
        <title>Tools to kill: Genome of one of the most destructive plant pathogenic fungi Macrophomina phaseolina.</title>
        <authorList>
            <person name="Islam M.S."/>
            <person name="Haque M.S."/>
            <person name="Islam M.M."/>
            <person name="Emdad E.M."/>
            <person name="Halim A."/>
            <person name="Hossen Q.M.M."/>
            <person name="Hossain M.Z."/>
            <person name="Ahmed B."/>
            <person name="Rahim S."/>
            <person name="Rahman M.S."/>
            <person name="Alam M.M."/>
            <person name="Hou S."/>
            <person name="Wan X."/>
            <person name="Saito J.A."/>
            <person name="Alam M."/>
        </authorList>
    </citation>
    <scope>NUCLEOTIDE SEQUENCE [LARGE SCALE GENOMIC DNA]</scope>
    <source>
        <strain evidence="2 3">MS6</strain>
    </source>
</reference>
<gene>
    <name evidence="2" type="ORF">MPH_10095</name>
</gene>